<keyword evidence="3" id="KW-1185">Reference proteome</keyword>
<dbReference type="Proteomes" id="UP001497482">
    <property type="component" value="Chromosome 4"/>
</dbReference>
<accession>A0AAV2LSC9</accession>
<reference evidence="2 3" key="1">
    <citation type="submission" date="2024-04" db="EMBL/GenBank/DDBJ databases">
        <authorList>
            <person name="Waldvogel A.-M."/>
            <person name="Schoenle A."/>
        </authorList>
    </citation>
    <scope>NUCLEOTIDE SEQUENCE [LARGE SCALE GENOMIC DNA]</scope>
</reference>
<feature type="region of interest" description="Disordered" evidence="1">
    <location>
        <begin position="1"/>
        <end position="89"/>
    </location>
</feature>
<organism evidence="2 3">
    <name type="scientific">Knipowitschia caucasica</name>
    <name type="common">Caucasian dwarf goby</name>
    <name type="synonym">Pomatoschistus caucasicus</name>
    <dbReference type="NCBI Taxonomy" id="637954"/>
    <lineage>
        <taxon>Eukaryota</taxon>
        <taxon>Metazoa</taxon>
        <taxon>Chordata</taxon>
        <taxon>Craniata</taxon>
        <taxon>Vertebrata</taxon>
        <taxon>Euteleostomi</taxon>
        <taxon>Actinopterygii</taxon>
        <taxon>Neopterygii</taxon>
        <taxon>Teleostei</taxon>
        <taxon>Neoteleostei</taxon>
        <taxon>Acanthomorphata</taxon>
        <taxon>Gobiaria</taxon>
        <taxon>Gobiiformes</taxon>
        <taxon>Gobioidei</taxon>
        <taxon>Gobiidae</taxon>
        <taxon>Gobiinae</taxon>
        <taxon>Knipowitschia</taxon>
    </lineage>
</organism>
<evidence type="ECO:0000313" key="3">
    <source>
        <dbReference type="Proteomes" id="UP001497482"/>
    </source>
</evidence>
<sequence length="215" mass="22632">MKYALVDPAATGLTAPGGSRCHRPHSPRWIPLPRAHSPRWIPLPQASQPPVDPPRPHSPRWIPLPQASQPPVDPAATGLTAPGGSRCPRPHSPRWIPLPQASQPPVDPAATGLTAPGGSRCPRPHSPRWIPLPQASQPPVDPAAPGLTLGRLVHLSLNPALGNSALTRLWIVSPGPGWEKGTRGCTHGTPGGGRWRRGVGQVAGGGQVGENLLYR</sequence>
<protein>
    <submittedName>
        <fullName evidence="2">Uncharacterized protein</fullName>
    </submittedName>
</protein>
<evidence type="ECO:0000313" key="2">
    <source>
        <dbReference type="EMBL" id="CAL1604949.1"/>
    </source>
</evidence>
<name>A0AAV2LSC9_KNICA</name>
<evidence type="ECO:0000256" key="1">
    <source>
        <dbReference type="SAM" id="MobiDB-lite"/>
    </source>
</evidence>
<gene>
    <name evidence="2" type="ORF">KC01_LOCUS32376</name>
</gene>
<proteinExistence type="predicted"/>
<dbReference type="EMBL" id="OZ035826">
    <property type="protein sequence ID" value="CAL1604949.1"/>
    <property type="molecule type" value="Genomic_DNA"/>
</dbReference>
<dbReference type="AlphaFoldDB" id="A0AAV2LSC9"/>